<keyword evidence="5" id="KW-0472">Membrane</keyword>
<dbReference type="InterPro" id="IPR045063">
    <property type="entry name" value="Dynamin_N"/>
</dbReference>
<dbReference type="PANTHER" id="PTHR10465:SF0">
    <property type="entry name" value="SARCALUMENIN"/>
    <property type="match status" value="1"/>
</dbReference>
<dbReference type="KEGG" id="csr:Cspa_c43860"/>
<evidence type="ECO:0000256" key="2">
    <source>
        <dbReference type="ARBA" id="ARBA00022741"/>
    </source>
</evidence>
<name>M1MJP4_9CLOT</name>
<evidence type="ECO:0000256" key="3">
    <source>
        <dbReference type="ARBA" id="ARBA00022801"/>
    </source>
</evidence>
<dbReference type="SUPFAM" id="SSF52540">
    <property type="entry name" value="P-loop containing nucleoside triphosphate hydrolases"/>
    <property type="match status" value="1"/>
</dbReference>
<dbReference type="GO" id="GO:0016020">
    <property type="term" value="C:membrane"/>
    <property type="evidence" value="ECO:0007669"/>
    <property type="project" value="UniProtKB-SubCell"/>
</dbReference>
<keyword evidence="6" id="KW-0175">Coiled coil</keyword>
<dbReference type="AlphaFoldDB" id="M1MJP4"/>
<evidence type="ECO:0000256" key="5">
    <source>
        <dbReference type="ARBA" id="ARBA00023136"/>
    </source>
</evidence>
<dbReference type="InterPro" id="IPR027417">
    <property type="entry name" value="P-loop_NTPase"/>
</dbReference>
<dbReference type="GO" id="GO:0005525">
    <property type="term" value="F:GTP binding"/>
    <property type="evidence" value="ECO:0007669"/>
    <property type="project" value="UniProtKB-KW"/>
</dbReference>
<comment type="subcellular location">
    <subcellularLocation>
        <location evidence="1">Membrane</location>
    </subcellularLocation>
</comment>
<dbReference type="PANTHER" id="PTHR10465">
    <property type="entry name" value="TRANSMEMBRANE GTPASE FZO1"/>
    <property type="match status" value="1"/>
</dbReference>
<dbReference type="RefSeq" id="WP_015394450.1">
    <property type="nucleotide sequence ID" value="NC_020291.1"/>
</dbReference>
<reference evidence="8 9" key="1">
    <citation type="submission" date="2013-02" db="EMBL/GenBank/DDBJ databases">
        <title>Genome sequence of Clostridium saccharoperbutylacetonicum N1-4(HMT).</title>
        <authorList>
            <person name="Poehlein A."/>
            <person name="Daniel R."/>
        </authorList>
    </citation>
    <scope>NUCLEOTIDE SEQUENCE [LARGE SCALE GENOMIC DNA]</scope>
    <source>
        <strain evidence="9">N1-4(HMT)</strain>
    </source>
</reference>
<dbReference type="Gene3D" id="3.40.50.300">
    <property type="entry name" value="P-loop containing nucleotide triphosphate hydrolases"/>
    <property type="match status" value="1"/>
</dbReference>
<dbReference type="OrthoDB" id="1899178at2"/>
<dbReference type="EMBL" id="CP004121">
    <property type="protein sequence ID" value="AGF58139.1"/>
    <property type="molecule type" value="Genomic_DNA"/>
</dbReference>
<protein>
    <submittedName>
        <fullName evidence="8">Dynamin family</fullName>
    </submittedName>
</protein>
<dbReference type="eggNOG" id="COG0699">
    <property type="taxonomic scope" value="Bacteria"/>
</dbReference>
<dbReference type="GO" id="GO:0003924">
    <property type="term" value="F:GTPase activity"/>
    <property type="evidence" value="ECO:0007669"/>
    <property type="project" value="InterPro"/>
</dbReference>
<evidence type="ECO:0000256" key="1">
    <source>
        <dbReference type="ARBA" id="ARBA00004370"/>
    </source>
</evidence>
<sequence length="839" mass="97752">MIKDGYILNAIEEIKDILQKNDYRKTRYNKDIEWLEERKELFNSNIIRIAIMGVTSSGKSTLVNALLGERILPMAIRPSSSIIITASKGVNREAIIYFNDKKPKILKEDDLNEDTISEYADENKNPNNELKVTQIHITTPSFLLDENIHIIDSPGLDAWNLENHEKLTLEILLPTIDICIFVTTVKANSDGTNAEKIKIVDEKEKQIILVQNMIDSVEEKIGKNGIIEEDKITILKKHKNRAENLLDKATQGKEKFEVIQISALNGLNGIINDDNELYKKSNLEGFIRAVEICKENTIPKIDMKRAISLKDKINSIINTDKEIVKGNDLEAIQALAEVKSRDVDKLVYDFENAQEKILLKIKDIEEVISGTISEITESTSEDFEDYLNIVDRINNKKLYIESDIINVVKDCENRKKDIYDKLNLDIRFSYSLPNIESKNIEIKHRVEEKTMLFKKDGVFNKGKRFLSNLLDKEWGYKEVEYDEKIIDKDATQKMAKDICNENKISYINILKEWSNQFNKSIEIFYDEAKKRAEEYKEKKDQNIELFDLDDVSRSLSVIKDMLEEFKLEEKDEVSITIDEPEQKIIYQIPKDQYNFYVLSNKVLEQNYLLVGQYIRQKCSEKVKNSFFNLFWTWDIDSCNEFIFRTYGNYLSKNECERLKEEGLLSIDNLVIAYELCKNNKDFYNKINTLKDKSFNMFILFNGIQIGNSKKQILESRNLLAFFKNSKSIMLNLVIDSSREFINANNVQELLFEVKNLKNSIKNRYYNVVVDYVLINAKNPIYNMALIESTQKGQFLISDYKNLKEKLFENPLARGMEEKEILESILSYYLNRNCDADFNA</sequence>
<dbReference type="GO" id="GO:0008053">
    <property type="term" value="P:mitochondrial fusion"/>
    <property type="evidence" value="ECO:0007669"/>
    <property type="project" value="TreeGrafter"/>
</dbReference>
<dbReference type="STRING" id="36745.CLSAP_41520"/>
<keyword evidence="2" id="KW-0547">Nucleotide-binding</keyword>
<feature type="domain" description="Dynamin N-terminal" evidence="7">
    <location>
        <begin position="49"/>
        <end position="206"/>
    </location>
</feature>
<feature type="coiled-coil region" evidence="6">
    <location>
        <begin position="518"/>
        <end position="545"/>
    </location>
</feature>
<keyword evidence="4" id="KW-0342">GTP-binding</keyword>
<organism evidence="8 9">
    <name type="scientific">Clostridium saccharoperbutylacetonicum N1-4(HMT)</name>
    <dbReference type="NCBI Taxonomy" id="931276"/>
    <lineage>
        <taxon>Bacteria</taxon>
        <taxon>Bacillati</taxon>
        <taxon>Bacillota</taxon>
        <taxon>Clostridia</taxon>
        <taxon>Eubacteriales</taxon>
        <taxon>Clostridiaceae</taxon>
        <taxon>Clostridium</taxon>
    </lineage>
</organism>
<dbReference type="InterPro" id="IPR027094">
    <property type="entry name" value="Mitofusin_fam"/>
</dbReference>
<accession>M1MJP4</accession>
<dbReference type="Pfam" id="PF00350">
    <property type="entry name" value="Dynamin_N"/>
    <property type="match status" value="1"/>
</dbReference>
<feature type="coiled-coil region" evidence="6">
    <location>
        <begin position="200"/>
        <end position="255"/>
    </location>
</feature>
<keyword evidence="9" id="KW-1185">Reference proteome</keyword>
<evidence type="ECO:0000313" key="9">
    <source>
        <dbReference type="Proteomes" id="UP000011728"/>
    </source>
</evidence>
<evidence type="ECO:0000313" key="8">
    <source>
        <dbReference type="EMBL" id="AGF58139.1"/>
    </source>
</evidence>
<evidence type="ECO:0000256" key="6">
    <source>
        <dbReference type="SAM" id="Coils"/>
    </source>
</evidence>
<proteinExistence type="predicted"/>
<evidence type="ECO:0000259" key="7">
    <source>
        <dbReference type="Pfam" id="PF00350"/>
    </source>
</evidence>
<dbReference type="Proteomes" id="UP000011728">
    <property type="component" value="Chromosome"/>
</dbReference>
<evidence type="ECO:0000256" key="4">
    <source>
        <dbReference type="ARBA" id="ARBA00023134"/>
    </source>
</evidence>
<dbReference type="PATRIC" id="fig|931276.5.peg.4418"/>
<keyword evidence="3" id="KW-0378">Hydrolase</keyword>
<gene>
    <name evidence="8" type="ORF">Cspa_c43860</name>
</gene>
<dbReference type="HOGENOM" id="CLU_340021_0_0_9"/>